<organism evidence="2">
    <name type="scientific">marine sediment metagenome</name>
    <dbReference type="NCBI Taxonomy" id="412755"/>
    <lineage>
        <taxon>unclassified sequences</taxon>
        <taxon>metagenomes</taxon>
        <taxon>ecological metagenomes</taxon>
    </lineage>
</organism>
<name>A0A0F9Y8Q6_9ZZZZ</name>
<accession>A0A0F9Y8Q6</accession>
<dbReference type="CDD" id="cd00093">
    <property type="entry name" value="HTH_XRE"/>
    <property type="match status" value="1"/>
</dbReference>
<evidence type="ECO:0000313" key="2">
    <source>
        <dbReference type="EMBL" id="KKO08337.1"/>
    </source>
</evidence>
<dbReference type="InterPro" id="IPR001387">
    <property type="entry name" value="Cro/C1-type_HTH"/>
</dbReference>
<reference evidence="2" key="1">
    <citation type="journal article" date="2015" name="Nature">
        <title>Complex archaea that bridge the gap between prokaryotes and eukaryotes.</title>
        <authorList>
            <person name="Spang A."/>
            <person name="Saw J.H."/>
            <person name="Jorgensen S.L."/>
            <person name="Zaremba-Niedzwiedzka K."/>
            <person name="Martijn J."/>
            <person name="Lind A.E."/>
            <person name="van Eijk R."/>
            <person name="Schleper C."/>
            <person name="Guy L."/>
            <person name="Ettema T.J."/>
        </authorList>
    </citation>
    <scope>NUCLEOTIDE SEQUENCE</scope>
</reference>
<proteinExistence type="predicted"/>
<dbReference type="Gene3D" id="1.10.260.40">
    <property type="entry name" value="lambda repressor-like DNA-binding domains"/>
    <property type="match status" value="1"/>
</dbReference>
<dbReference type="AlphaFoldDB" id="A0A0F9Y8Q6"/>
<dbReference type="Pfam" id="PF01381">
    <property type="entry name" value="HTH_3"/>
    <property type="match status" value="1"/>
</dbReference>
<dbReference type="EMBL" id="LAZR01000009">
    <property type="protein sequence ID" value="KKO08337.1"/>
    <property type="molecule type" value="Genomic_DNA"/>
</dbReference>
<dbReference type="PROSITE" id="PS50943">
    <property type="entry name" value="HTH_CROC1"/>
    <property type="match status" value="1"/>
</dbReference>
<protein>
    <recommendedName>
        <fullName evidence="1">HTH cro/C1-type domain-containing protein</fullName>
    </recommendedName>
</protein>
<dbReference type="InterPro" id="IPR010982">
    <property type="entry name" value="Lambda_DNA-bd_dom_sf"/>
</dbReference>
<dbReference type="SMART" id="SM00530">
    <property type="entry name" value="HTH_XRE"/>
    <property type="match status" value="1"/>
</dbReference>
<gene>
    <name evidence="2" type="ORF">LCGC14_0042750</name>
</gene>
<comment type="caution">
    <text evidence="2">The sequence shown here is derived from an EMBL/GenBank/DDBJ whole genome shotgun (WGS) entry which is preliminary data.</text>
</comment>
<dbReference type="GO" id="GO:0003677">
    <property type="term" value="F:DNA binding"/>
    <property type="evidence" value="ECO:0007669"/>
    <property type="project" value="InterPro"/>
</dbReference>
<evidence type="ECO:0000259" key="1">
    <source>
        <dbReference type="PROSITE" id="PS50943"/>
    </source>
</evidence>
<dbReference type="SUPFAM" id="SSF47413">
    <property type="entry name" value="lambda repressor-like DNA-binding domains"/>
    <property type="match status" value="1"/>
</dbReference>
<feature type="domain" description="HTH cro/C1-type" evidence="1">
    <location>
        <begin position="34"/>
        <end position="88"/>
    </location>
</feature>
<sequence length="101" mass="11588">MPPKAPLSKDQVSRRRTELARKACDGELVFPQAVREMRNAIDMTQAEFARHFGLTRKQVIDLENGKGNPTLETLKKVSRPFGFQVGFVRTDTFPERLREND</sequence>